<protein>
    <submittedName>
        <fullName evidence="2">Uncharacterized protein</fullName>
    </submittedName>
</protein>
<feature type="transmembrane region" description="Helical" evidence="1">
    <location>
        <begin position="23"/>
        <end position="41"/>
    </location>
</feature>
<keyword evidence="1" id="KW-1133">Transmembrane helix</keyword>
<organism evidence="2">
    <name type="scientific">hydrothermal vent metagenome</name>
    <dbReference type="NCBI Taxonomy" id="652676"/>
    <lineage>
        <taxon>unclassified sequences</taxon>
        <taxon>metagenomes</taxon>
        <taxon>ecological metagenomes</taxon>
    </lineage>
</organism>
<evidence type="ECO:0000313" key="2">
    <source>
        <dbReference type="EMBL" id="VAW00577.1"/>
    </source>
</evidence>
<evidence type="ECO:0000256" key="1">
    <source>
        <dbReference type="SAM" id="Phobius"/>
    </source>
</evidence>
<proteinExistence type="predicted"/>
<sequence>MTPEQEAIIAEKRSYRRRRMADAARLLPVFGVVFFSIPLLWAGADSGTSTTSAMLYIFGVWAVLAATSAAISRHLRPEEGDSGGQAGGR</sequence>
<accession>A0A3B0SI29</accession>
<keyword evidence="1" id="KW-0472">Membrane</keyword>
<feature type="transmembrane region" description="Helical" evidence="1">
    <location>
        <begin position="53"/>
        <end position="71"/>
    </location>
</feature>
<dbReference type="AlphaFoldDB" id="A0A3B0SI29"/>
<keyword evidence="1" id="KW-0812">Transmembrane</keyword>
<name>A0A3B0SI29_9ZZZZ</name>
<gene>
    <name evidence="2" type="ORF">MNBD_ALPHA07-1080</name>
</gene>
<dbReference type="EMBL" id="UOEG01000211">
    <property type="protein sequence ID" value="VAW00577.1"/>
    <property type="molecule type" value="Genomic_DNA"/>
</dbReference>
<reference evidence="2" key="1">
    <citation type="submission" date="2018-06" db="EMBL/GenBank/DDBJ databases">
        <authorList>
            <person name="Zhirakovskaya E."/>
        </authorList>
    </citation>
    <scope>NUCLEOTIDE SEQUENCE</scope>
</reference>